<proteinExistence type="predicted"/>
<protein>
    <submittedName>
        <fullName evidence="1">Uncharacterized protein</fullName>
    </submittedName>
</protein>
<evidence type="ECO:0000313" key="2">
    <source>
        <dbReference type="Proteomes" id="UP000078046"/>
    </source>
</evidence>
<dbReference type="AlphaFoldDB" id="A0A177AQ75"/>
<keyword evidence="2" id="KW-1185">Reference proteome</keyword>
<dbReference type="Proteomes" id="UP000078046">
    <property type="component" value="Unassembled WGS sequence"/>
</dbReference>
<comment type="caution">
    <text evidence="1">The sequence shown here is derived from an EMBL/GenBank/DDBJ whole genome shotgun (WGS) entry which is preliminary data.</text>
</comment>
<gene>
    <name evidence="1" type="ORF">A3Q56_08066</name>
</gene>
<accession>A0A177AQ75</accession>
<dbReference type="EMBL" id="LWCA01002090">
    <property type="protein sequence ID" value="OAF64138.1"/>
    <property type="molecule type" value="Genomic_DNA"/>
</dbReference>
<sequence length="48" mass="5678">MENKDLLNNLNEKFKNKLHTIYKICNQNENLDASLKSIDFLVNINKNQ</sequence>
<evidence type="ECO:0000313" key="1">
    <source>
        <dbReference type="EMBL" id="OAF64138.1"/>
    </source>
</evidence>
<organism evidence="1 2">
    <name type="scientific">Intoshia linei</name>
    <dbReference type="NCBI Taxonomy" id="1819745"/>
    <lineage>
        <taxon>Eukaryota</taxon>
        <taxon>Metazoa</taxon>
        <taxon>Spiralia</taxon>
        <taxon>Lophotrochozoa</taxon>
        <taxon>Mesozoa</taxon>
        <taxon>Orthonectida</taxon>
        <taxon>Rhopaluridae</taxon>
        <taxon>Intoshia</taxon>
    </lineage>
</organism>
<reference evidence="1 2" key="1">
    <citation type="submission" date="2016-04" db="EMBL/GenBank/DDBJ databases">
        <title>The genome of Intoshia linei affirms orthonectids as highly simplified spiralians.</title>
        <authorList>
            <person name="Mikhailov K.V."/>
            <person name="Slusarev G.S."/>
            <person name="Nikitin M.A."/>
            <person name="Logacheva M.D."/>
            <person name="Penin A."/>
            <person name="Aleoshin V."/>
            <person name="Panchin Y.V."/>
        </authorList>
    </citation>
    <scope>NUCLEOTIDE SEQUENCE [LARGE SCALE GENOMIC DNA]</scope>
    <source>
        <strain evidence="1">Intl2013</strain>
        <tissue evidence="1">Whole animal</tissue>
    </source>
</reference>
<name>A0A177AQ75_9BILA</name>